<keyword evidence="5 7" id="KW-1133">Transmembrane helix</keyword>
<dbReference type="InterPro" id="IPR010920">
    <property type="entry name" value="LSM_dom_sf"/>
</dbReference>
<evidence type="ECO:0000259" key="8">
    <source>
        <dbReference type="Pfam" id="PF00924"/>
    </source>
</evidence>
<gene>
    <name evidence="10" type="ORF">BG261_02215</name>
</gene>
<dbReference type="Pfam" id="PF21088">
    <property type="entry name" value="MS_channel_1st"/>
    <property type="match status" value="1"/>
</dbReference>
<feature type="domain" description="Mechanosensitive ion channel transmembrane helices 2/3" evidence="9">
    <location>
        <begin position="72"/>
        <end position="109"/>
    </location>
</feature>
<evidence type="ECO:0000256" key="7">
    <source>
        <dbReference type="SAM" id="Phobius"/>
    </source>
</evidence>
<evidence type="ECO:0000256" key="2">
    <source>
        <dbReference type="ARBA" id="ARBA00008017"/>
    </source>
</evidence>
<dbReference type="Gene3D" id="1.10.287.1260">
    <property type="match status" value="1"/>
</dbReference>
<dbReference type="RefSeq" id="WP_070791934.1">
    <property type="nucleotide sequence ID" value="NZ_MKIR01000012.1"/>
</dbReference>
<accession>A0A1E8GMC9</accession>
<dbReference type="AlphaFoldDB" id="A0A1E8GMC9"/>
<evidence type="ECO:0000256" key="5">
    <source>
        <dbReference type="ARBA" id="ARBA00022989"/>
    </source>
</evidence>
<dbReference type="SUPFAM" id="SSF50182">
    <property type="entry name" value="Sm-like ribonucleoproteins"/>
    <property type="match status" value="1"/>
</dbReference>
<dbReference type="Gene3D" id="2.30.30.60">
    <property type="match status" value="1"/>
</dbReference>
<comment type="subcellular location">
    <subcellularLocation>
        <location evidence="1">Cell membrane</location>
        <topology evidence="1">Multi-pass membrane protein</topology>
    </subcellularLocation>
</comment>
<evidence type="ECO:0000256" key="3">
    <source>
        <dbReference type="ARBA" id="ARBA00022475"/>
    </source>
</evidence>
<evidence type="ECO:0000256" key="6">
    <source>
        <dbReference type="ARBA" id="ARBA00023136"/>
    </source>
</evidence>
<dbReference type="InterPro" id="IPR045276">
    <property type="entry name" value="YbiO_bact"/>
</dbReference>
<evidence type="ECO:0000256" key="1">
    <source>
        <dbReference type="ARBA" id="ARBA00004651"/>
    </source>
</evidence>
<feature type="domain" description="Mechanosensitive ion channel MscS" evidence="8">
    <location>
        <begin position="110"/>
        <end position="178"/>
    </location>
</feature>
<dbReference type="OrthoDB" id="9809206at2"/>
<dbReference type="Proteomes" id="UP000178622">
    <property type="component" value="Unassembled WGS sequence"/>
</dbReference>
<name>A0A1E8GMC9_9LACT</name>
<evidence type="ECO:0000256" key="4">
    <source>
        <dbReference type="ARBA" id="ARBA00022692"/>
    </source>
</evidence>
<evidence type="ECO:0000313" key="10">
    <source>
        <dbReference type="EMBL" id="OFI49414.1"/>
    </source>
</evidence>
<dbReference type="InterPro" id="IPR049142">
    <property type="entry name" value="MS_channel_1st"/>
</dbReference>
<keyword evidence="3" id="KW-1003">Cell membrane</keyword>
<comment type="similarity">
    <text evidence="2">Belongs to the MscS (TC 1.A.23) family.</text>
</comment>
<dbReference type="InterPro" id="IPR011014">
    <property type="entry name" value="MscS_channel_TM-2"/>
</dbReference>
<dbReference type="GO" id="GO:0008381">
    <property type="term" value="F:mechanosensitive monoatomic ion channel activity"/>
    <property type="evidence" value="ECO:0007669"/>
    <property type="project" value="InterPro"/>
</dbReference>
<evidence type="ECO:0000259" key="9">
    <source>
        <dbReference type="Pfam" id="PF21088"/>
    </source>
</evidence>
<dbReference type="EMBL" id="MKIR01000012">
    <property type="protein sequence ID" value="OFI49414.1"/>
    <property type="molecule type" value="Genomic_DNA"/>
</dbReference>
<dbReference type="PANTHER" id="PTHR30460">
    <property type="entry name" value="MODERATE CONDUCTANCE MECHANOSENSITIVE CHANNEL YBIO"/>
    <property type="match status" value="1"/>
</dbReference>
<feature type="transmembrane region" description="Helical" evidence="7">
    <location>
        <begin position="58"/>
        <end position="80"/>
    </location>
</feature>
<keyword evidence="11" id="KW-1185">Reference proteome</keyword>
<evidence type="ECO:0008006" key="12">
    <source>
        <dbReference type="Google" id="ProtNLM"/>
    </source>
</evidence>
<dbReference type="Pfam" id="PF00924">
    <property type="entry name" value="MS_channel_2nd"/>
    <property type="match status" value="1"/>
</dbReference>
<feature type="transmembrane region" description="Helical" evidence="7">
    <location>
        <begin position="20"/>
        <end position="37"/>
    </location>
</feature>
<keyword evidence="6 7" id="KW-0472">Membrane</keyword>
<dbReference type="InterPro" id="IPR023408">
    <property type="entry name" value="MscS_beta-dom_sf"/>
</dbReference>
<dbReference type="STRING" id="1859473.BG261_02215"/>
<dbReference type="GO" id="GO:0005886">
    <property type="term" value="C:plasma membrane"/>
    <property type="evidence" value="ECO:0007669"/>
    <property type="project" value="UniProtKB-SubCell"/>
</dbReference>
<reference evidence="11" key="1">
    <citation type="submission" date="2016-09" db="EMBL/GenBank/DDBJ databases">
        <title>Draft genome sequence of a novel species of the family Streptococcaceae isolated from flowers.</title>
        <authorList>
            <person name="Chuah L.-O."/>
            <person name="Yap K.-P."/>
            <person name="Thong K.L."/>
            <person name="Liong M.T."/>
            <person name="Ahmad R."/>
            <person name="Rusul G."/>
        </authorList>
    </citation>
    <scope>NUCLEOTIDE SEQUENCE [LARGE SCALE GENOMIC DNA]</scope>
    <source>
        <strain evidence="11">DF1</strain>
    </source>
</reference>
<evidence type="ECO:0000313" key="11">
    <source>
        <dbReference type="Proteomes" id="UP000178622"/>
    </source>
</evidence>
<protein>
    <recommendedName>
        <fullName evidence="12">Mechanosensitive ion channel protein MscS</fullName>
    </recommendedName>
</protein>
<organism evidence="10 11">
    <name type="scientific">Floricoccus tropicus</name>
    <dbReference type="NCBI Taxonomy" id="1859473"/>
    <lineage>
        <taxon>Bacteria</taxon>
        <taxon>Bacillati</taxon>
        <taxon>Bacillota</taxon>
        <taxon>Bacilli</taxon>
        <taxon>Lactobacillales</taxon>
        <taxon>Streptococcaceae</taxon>
        <taxon>Floricoccus</taxon>
    </lineage>
</organism>
<sequence length="276" mass="31351">MNLLKNVDWSEFFKQVGNRAFYIAITSILFYILYKFCKKIVERFFKNYSQKSWSNTNWTLTFSRIAQSALQYITLFLYIYTVLDIIGIPMSKLLAGAGFFGVGLTLVGKDLLSDITNGFFIIFENQASVGDYVSVVNMPAAIGLVKSVGIRSLVLIDANGSIIYVPNHNIQSIRNFSKEIYKLYIDLPLANSSIENPDTISKEITKVNKNIFSHNKDLFIEEPTYIGIHDINNSGLFIRSLAKVKYTDRGKVEALLMEGYLELNLKPEKEQSKSEN</sequence>
<comment type="caution">
    <text evidence="10">The sequence shown here is derived from an EMBL/GenBank/DDBJ whole genome shotgun (WGS) entry which is preliminary data.</text>
</comment>
<keyword evidence="4 7" id="KW-0812">Transmembrane</keyword>
<dbReference type="PANTHER" id="PTHR30460:SF0">
    <property type="entry name" value="MODERATE CONDUCTANCE MECHANOSENSITIVE CHANNEL YBIO"/>
    <property type="match status" value="1"/>
</dbReference>
<dbReference type="SUPFAM" id="SSF82861">
    <property type="entry name" value="Mechanosensitive channel protein MscS (YggB), transmembrane region"/>
    <property type="match status" value="1"/>
</dbReference>
<dbReference type="InterPro" id="IPR006685">
    <property type="entry name" value="MscS_channel_2nd"/>
</dbReference>
<proteinExistence type="inferred from homology"/>